<dbReference type="GO" id="GO:0009244">
    <property type="term" value="P:lipopolysaccharide core region biosynthetic process"/>
    <property type="evidence" value="ECO:0007669"/>
    <property type="project" value="TreeGrafter"/>
</dbReference>
<evidence type="ECO:0000256" key="1">
    <source>
        <dbReference type="ARBA" id="ARBA00004870"/>
    </source>
</evidence>
<dbReference type="NCBIfam" id="TIGR00682">
    <property type="entry name" value="lpxK"/>
    <property type="match status" value="1"/>
</dbReference>
<dbReference type="GO" id="GO:0005886">
    <property type="term" value="C:plasma membrane"/>
    <property type="evidence" value="ECO:0007669"/>
    <property type="project" value="TreeGrafter"/>
</dbReference>
<evidence type="ECO:0000256" key="5">
    <source>
        <dbReference type="ARBA" id="ARBA00022679"/>
    </source>
</evidence>
<name>A0A381S2L9_9ZZZZ</name>
<dbReference type="AlphaFoldDB" id="A0A381S2L9"/>
<dbReference type="Pfam" id="PF02606">
    <property type="entry name" value="LpxK"/>
    <property type="match status" value="1"/>
</dbReference>
<sequence>MLKPLLLVISLVYRAFVFLRLQAYTKGWLKTYCPNTPVISVGNLTVGGTGKTPVVDLLSRELLSRKIKPAILSRGYGRKNNNTQKRLRFCENKHADPDLFGDEPYMLAMRNPEVPVYVDSSRIAAADSAEKNDNPDVLVLDDAFQHLAIHRDLNLLLIDAERGLGNGNLIPYGILREPASQWKRADAIIVTKANISSTDAVSEILNKELKVTCPVFNFNFEARGFYRLDGEDRQQIQHLAGKNLLTVSGIAQPDGFRKMLESLEGNLTGSLEFADHHDYSINDVHKILKKQDELKPDFIVTTEKDAVKLRQFSELSNSVWILEIGVHPEESWNAFFEKFLDTL</sequence>
<dbReference type="PANTHER" id="PTHR42724">
    <property type="entry name" value="TETRAACYLDISACCHARIDE 4'-KINASE"/>
    <property type="match status" value="1"/>
</dbReference>
<keyword evidence="4" id="KW-0441">Lipid A biosynthesis</keyword>
<dbReference type="EMBL" id="UINC01002419">
    <property type="protein sequence ID" value="SUZ96467.1"/>
    <property type="molecule type" value="Genomic_DNA"/>
</dbReference>
<evidence type="ECO:0000256" key="6">
    <source>
        <dbReference type="ARBA" id="ARBA00022741"/>
    </source>
</evidence>
<dbReference type="PANTHER" id="PTHR42724:SF1">
    <property type="entry name" value="TETRAACYLDISACCHARIDE 4'-KINASE, MITOCHONDRIAL-RELATED"/>
    <property type="match status" value="1"/>
</dbReference>
<dbReference type="InterPro" id="IPR027417">
    <property type="entry name" value="P-loop_NTPase"/>
</dbReference>
<keyword evidence="7" id="KW-0418">Kinase</keyword>
<keyword evidence="3" id="KW-0444">Lipid biosynthesis</keyword>
<dbReference type="GO" id="GO:0005524">
    <property type="term" value="F:ATP binding"/>
    <property type="evidence" value="ECO:0007669"/>
    <property type="project" value="UniProtKB-KW"/>
</dbReference>
<accession>A0A381S2L9</accession>
<keyword evidence="8" id="KW-0067">ATP-binding</keyword>
<protein>
    <recommendedName>
        <fullName evidence="2">tetraacyldisaccharide 4'-kinase</fullName>
        <ecNumber evidence="2">2.7.1.130</ecNumber>
    </recommendedName>
</protein>
<keyword evidence="9" id="KW-0443">Lipid metabolism</keyword>
<evidence type="ECO:0000256" key="3">
    <source>
        <dbReference type="ARBA" id="ARBA00022516"/>
    </source>
</evidence>
<dbReference type="EC" id="2.7.1.130" evidence="2"/>
<evidence type="ECO:0000256" key="7">
    <source>
        <dbReference type="ARBA" id="ARBA00022777"/>
    </source>
</evidence>
<evidence type="ECO:0000313" key="10">
    <source>
        <dbReference type="EMBL" id="SUZ96467.1"/>
    </source>
</evidence>
<proteinExistence type="inferred from homology"/>
<evidence type="ECO:0000256" key="4">
    <source>
        <dbReference type="ARBA" id="ARBA00022556"/>
    </source>
</evidence>
<dbReference type="HAMAP" id="MF_00409">
    <property type="entry name" value="LpxK"/>
    <property type="match status" value="1"/>
</dbReference>
<dbReference type="SUPFAM" id="SSF52540">
    <property type="entry name" value="P-loop containing nucleoside triphosphate hydrolases"/>
    <property type="match status" value="1"/>
</dbReference>
<organism evidence="10">
    <name type="scientific">marine metagenome</name>
    <dbReference type="NCBI Taxonomy" id="408172"/>
    <lineage>
        <taxon>unclassified sequences</taxon>
        <taxon>metagenomes</taxon>
        <taxon>ecological metagenomes</taxon>
    </lineage>
</organism>
<gene>
    <name evidence="10" type="ORF">METZ01_LOCUS49321</name>
</gene>
<keyword evidence="5" id="KW-0808">Transferase</keyword>
<dbReference type="InterPro" id="IPR003758">
    <property type="entry name" value="LpxK"/>
</dbReference>
<dbReference type="UniPathway" id="UPA00359">
    <property type="reaction ID" value="UER00482"/>
</dbReference>
<dbReference type="GO" id="GO:0009245">
    <property type="term" value="P:lipid A biosynthetic process"/>
    <property type="evidence" value="ECO:0007669"/>
    <property type="project" value="UniProtKB-KW"/>
</dbReference>
<dbReference type="GO" id="GO:0009029">
    <property type="term" value="F:lipid-A 4'-kinase activity"/>
    <property type="evidence" value="ECO:0007669"/>
    <property type="project" value="UniProtKB-EC"/>
</dbReference>
<evidence type="ECO:0000256" key="9">
    <source>
        <dbReference type="ARBA" id="ARBA00023098"/>
    </source>
</evidence>
<keyword evidence="6" id="KW-0547">Nucleotide-binding</keyword>
<evidence type="ECO:0000256" key="8">
    <source>
        <dbReference type="ARBA" id="ARBA00022840"/>
    </source>
</evidence>
<evidence type="ECO:0000256" key="2">
    <source>
        <dbReference type="ARBA" id="ARBA00012071"/>
    </source>
</evidence>
<comment type="pathway">
    <text evidence="1">Glycolipid biosynthesis; lipid IV(A) biosynthesis; lipid IV(A) from (3R)-3-hydroxytetradecanoyl-[acyl-carrier-protein] and UDP-N-acetyl-alpha-D-glucosamine: step 6/6.</text>
</comment>
<reference evidence="10" key="1">
    <citation type="submission" date="2018-05" db="EMBL/GenBank/DDBJ databases">
        <authorList>
            <person name="Lanie J.A."/>
            <person name="Ng W.-L."/>
            <person name="Kazmierczak K.M."/>
            <person name="Andrzejewski T.M."/>
            <person name="Davidsen T.M."/>
            <person name="Wayne K.J."/>
            <person name="Tettelin H."/>
            <person name="Glass J.I."/>
            <person name="Rusch D."/>
            <person name="Podicherti R."/>
            <person name="Tsui H.-C.T."/>
            <person name="Winkler M.E."/>
        </authorList>
    </citation>
    <scope>NUCLEOTIDE SEQUENCE</scope>
</reference>